<feature type="compositionally biased region" description="Low complexity" evidence="1">
    <location>
        <begin position="314"/>
        <end position="330"/>
    </location>
</feature>
<protein>
    <submittedName>
        <fullName evidence="3">Uncharacterized protein</fullName>
    </submittedName>
</protein>
<evidence type="ECO:0000256" key="1">
    <source>
        <dbReference type="SAM" id="MobiDB-lite"/>
    </source>
</evidence>
<dbReference type="OrthoDB" id="47377at2759"/>
<feature type="transmembrane region" description="Helical" evidence="2">
    <location>
        <begin position="495"/>
        <end position="519"/>
    </location>
</feature>
<keyword evidence="4" id="KW-1185">Reference proteome</keyword>
<keyword evidence="2" id="KW-1133">Transmembrane helix</keyword>
<feature type="transmembrane region" description="Helical" evidence="2">
    <location>
        <begin position="429"/>
        <end position="449"/>
    </location>
</feature>
<evidence type="ECO:0000313" key="3">
    <source>
        <dbReference type="EMBL" id="KOO29527.1"/>
    </source>
</evidence>
<dbReference type="Pfam" id="PF04403">
    <property type="entry name" value="PqiA"/>
    <property type="match status" value="1"/>
</dbReference>
<dbReference type="Proteomes" id="UP000037460">
    <property type="component" value="Unassembled WGS sequence"/>
</dbReference>
<name>A0A0M0JTB3_9EUKA</name>
<reference evidence="4" key="1">
    <citation type="journal article" date="2015" name="PLoS Genet.">
        <title>Genome Sequence and Transcriptome Analyses of Chrysochromulina tobin: Metabolic Tools for Enhanced Algal Fitness in the Prominent Order Prymnesiales (Haptophyceae).</title>
        <authorList>
            <person name="Hovde B.T."/>
            <person name="Deodato C.R."/>
            <person name="Hunsperger H.M."/>
            <person name="Ryken S.A."/>
            <person name="Yost W."/>
            <person name="Jha R.K."/>
            <person name="Patterson J."/>
            <person name="Monnat R.J. Jr."/>
            <person name="Barlow S.B."/>
            <person name="Starkenburg S.R."/>
            <person name="Cattolico R.A."/>
        </authorList>
    </citation>
    <scope>NUCLEOTIDE SEQUENCE</scope>
    <source>
        <strain evidence="4">CCMP291</strain>
    </source>
</reference>
<dbReference type="EMBL" id="JWZX01002402">
    <property type="protein sequence ID" value="KOO29527.1"/>
    <property type="molecule type" value="Genomic_DNA"/>
</dbReference>
<sequence length="667" mass="74363">MGSAGYAALEALTTKACYSKGTFLECPEGHDTTPASKSDTLCSLLECSGVSFNQQVIHLSYWFSLKQLWGMPGSYRDPPNCNYWNSKRTGDRCIADHPGATAAMVLFAFSFVWPHLKLLLLHIFYYAHLSPGLRRNALYWFAFFGKWSLADVLVMAVIIGLFNLHIDMSFVDVWENLKEHNWNKTCTTFCMDPFTKQFNHSSPDLLAECIEGCGSIEAVADRILTPTLIPESSLFLMLRLKGLGAVYAFCIAVLLSLSTGAWVDHLDDLLLEELRDERLHEVSEERRRLRRTMQRLSPTGALGLDDTPTGTLEAARAAPSSPSAALGRSLDGTPYRDVPNRDVPNRDVPNRDVPNRDVPQNPPSHRRVLSDGGHSTFTVQTDVSSFSDAPLLVEPWMTDDHVDLRYGIKSAKVDLRYGTNQPCCSTRAWLVHAMHVVLCLALLACLLSMQFSPNFDRKVTGGLPMALQAAGIDFDGALNMWAIPRLTAQEGGLDYLMAGCFVVFVLIGPLLRVVSLLLLLLLPMRLETQRLVYIWSRRLVAYTAVEVMLIATPLMGQVFGPISEKLLNAQILPICAPLSDIHPSGPGQDQPHHYNACMRIDIYPMEGYWFNVASVVLLCVAGFDGSFTAKYLHRRLWPHDPHPPPSCIECCAKTKRPRTQPRQEPTD</sequence>
<dbReference type="PANTHER" id="PTHR34730:SF1">
    <property type="entry name" value="PARAQUAT-INDUCIBLE PROTEIN A"/>
    <property type="match status" value="1"/>
</dbReference>
<comment type="caution">
    <text evidence="3">The sequence shown here is derived from an EMBL/GenBank/DDBJ whole genome shotgun (WGS) entry which is preliminary data.</text>
</comment>
<proteinExistence type="predicted"/>
<keyword evidence="2" id="KW-0812">Transmembrane</keyword>
<evidence type="ECO:0000313" key="4">
    <source>
        <dbReference type="Proteomes" id="UP000037460"/>
    </source>
</evidence>
<organism evidence="3 4">
    <name type="scientific">Chrysochromulina tobinii</name>
    <dbReference type="NCBI Taxonomy" id="1460289"/>
    <lineage>
        <taxon>Eukaryota</taxon>
        <taxon>Haptista</taxon>
        <taxon>Haptophyta</taxon>
        <taxon>Prymnesiophyceae</taxon>
        <taxon>Prymnesiales</taxon>
        <taxon>Chrysochromulinaceae</taxon>
        <taxon>Chrysochromulina</taxon>
    </lineage>
</organism>
<accession>A0A0M0JTB3</accession>
<dbReference type="PANTHER" id="PTHR34730">
    <property type="entry name" value="UNNAMED PRODUCT"/>
    <property type="match status" value="1"/>
</dbReference>
<feature type="transmembrane region" description="Helical" evidence="2">
    <location>
        <begin position="137"/>
        <end position="162"/>
    </location>
</feature>
<dbReference type="InterPro" id="IPR007498">
    <property type="entry name" value="PqiA-like"/>
</dbReference>
<feature type="transmembrane region" description="Helical" evidence="2">
    <location>
        <begin position="242"/>
        <end position="263"/>
    </location>
</feature>
<keyword evidence="2" id="KW-0472">Membrane</keyword>
<feature type="region of interest" description="Disordered" evidence="1">
    <location>
        <begin position="281"/>
        <end position="374"/>
    </location>
</feature>
<evidence type="ECO:0000256" key="2">
    <source>
        <dbReference type="SAM" id="Phobius"/>
    </source>
</evidence>
<feature type="transmembrane region" description="Helical" evidence="2">
    <location>
        <begin position="102"/>
        <end position="125"/>
    </location>
</feature>
<gene>
    <name evidence="3" type="ORF">Ctob_005569</name>
</gene>
<feature type="transmembrane region" description="Helical" evidence="2">
    <location>
        <begin position="608"/>
        <end position="627"/>
    </location>
</feature>
<feature type="compositionally biased region" description="Basic and acidic residues" evidence="1">
    <location>
        <begin position="338"/>
        <end position="355"/>
    </location>
</feature>
<dbReference type="AlphaFoldDB" id="A0A0M0JTB3"/>